<geneLocation type="chloroplast" evidence="11"/>
<comment type="similarity">
    <text evidence="2 10">Belongs to the Ycf4 family.</text>
</comment>
<dbReference type="GO" id="GO:0015979">
    <property type="term" value="P:photosynthesis"/>
    <property type="evidence" value="ECO:0007669"/>
    <property type="project" value="UniProtKB-UniRule"/>
</dbReference>
<dbReference type="AlphaFoldDB" id="A0A286QHG1"/>
<dbReference type="GO" id="GO:0009522">
    <property type="term" value="C:photosystem I"/>
    <property type="evidence" value="ECO:0007669"/>
    <property type="project" value="InterPro"/>
</dbReference>
<keyword evidence="5 10" id="KW-0812">Transmembrane</keyword>
<feature type="transmembrane region" description="Helical" evidence="10">
    <location>
        <begin position="21"/>
        <end position="44"/>
    </location>
</feature>
<protein>
    <recommendedName>
        <fullName evidence="3 10">Photosystem I assembly protein Ycf4</fullName>
    </recommendedName>
</protein>
<keyword evidence="6 10" id="KW-1133">Transmembrane helix</keyword>
<dbReference type="GeneID" id="33944226"/>
<comment type="subcellular location">
    <subcellularLocation>
        <location evidence="9">Plastid thylakoid membrane</location>
        <topology evidence="9">Multi-pass membrane protein</topology>
    </subcellularLocation>
    <subcellularLocation>
        <location evidence="10">Plastid</location>
        <location evidence="10">Chloroplast thylakoid membrane</location>
        <topology evidence="10">Multi-pass membrane protein</topology>
    </subcellularLocation>
</comment>
<dbReference type="HAMAP" id="MF_00437">
    <property type="entry name" value="Ycf4"/>
    <property type="match status" value="1"/>
</dbReference>
<comment type="function">
    <text evidence="1 10">Seems to be required for the assembly of the photosystem I complex.</text>
</comment>
<evidence type="ECO:0000256" key="9">
    <source>
        <dbReference type="ARBA" id="ARBA00046286"/>
    </source>
</evidence>
<evidence type="ECO:0000256" key="5">
    <source>
        <dbReference type="ARBA" id="ARBA00022692"/>
    </source>
</evidence>
<evidence type="ECO:0000256" key="7">
    <source>
        <dbReference type="ARBA" id="ARBA00023078"/>
    </source>
</evidence>
<feature type="transmembrane region" description="Helical" evidence="10">
    <location>
        <begin position="56"/>
        <end position="80"/>
    </location>
</feature>
<evidence type="ECO:0000313" key="11">
    <source>
        <dbReference type="EMBL" id="APT66006.1"/>
    </source>
</evidence>
<dbReference type="GO" id="GO:0009535">
    <property type="term" value="C:chloroplast thylakoid membrane"/>
    <property type="evidence" value="ECO:0007669"/>
    <property type="project" value="UniProtKB-SubCell"/>
</dbReference>
<evidence type="ECO:0000256" key="2">
    <source>
        <dbReference type="ARBA" id="ARBA00008198"/>
    </source>
</evidence>
<keyword evidence="11" id="KW-0934">Plastid</keyword>
<evidence type="ECO:0000256" key="10">
    <source>
        <dbReference type="HAMAP-Rule" id="MF_00437"/>
    </source>
</evidence>
<gene>
    <name evidence="10 11" type="primary">ycf4</name>
</gene>
<reference evidence="11" key="1">
    <citation type="journal article" date="2017" name="Am. J. Bot.">
        <title>Plastome sequences of an ancient fern lineage reveal remarkable changes in gene content and architecture.</title>
        <authorList>
            <person name="Labiak P.H."/>
            <person name="Karol K.G."/>
        </authorList>
    </citation>
    <scope>NUCLEOTIDE SEQUENCE</scope>
</reference>
<dbReference type="EMBL" id="KX258660">
    <property type="protein sequence ID" value="APT66006.1"/>
    <property type="molecule type" value="Genomic_DNA"/>
</dbReference>
<dbReference type="Pfam" id="PF02392">
    <property type="entry name" value="Ycf4"/>
    <property type="match status" value="1"/>
</dbReference>
<organism evidence="11">
    <name type="scientific">Schizaea elegans</name>
    <dbReference type="NCBI Taxonomy" id="180990"/>
    <lineage>
        <taxon>Eukaryota</taxon>
        <taxon>Viridiplantae</taxon>
        <taxon>Streptophyta</taxon>
        <taxon>Embryophyta</taxon>
        <taxon>Tracheophyta</taxon>
        <taxon>Polypodiopsida</taxon>
        <taxon>Polypodiidae</taxon>
        <taxon>Schizaeales</taxon>
        <taxon>Schizaeaceae</taxon>
        <taxon>Schizaea</taxon>
    </lineage>
</organism>
<evidence type="ECO:0000256" key="1">
    <source>
        <dbReference type="ARBA" id="ARBA00002862"/>
    </source>
</evidence>
<keyword evidence="4 10" id="KW-0602">Photosynthesis</keyword>
<keyword evidence="7 10" id="KW-0793">Thylakoid</keyword>
<evidence type="ECO:0000256" key="8">
    <source>
        <dbReference type="ARBA" id="ARBA00023136"/>
    </source>
</evidence>
<dbReference type="InterPro" id="IPR003359">
    <property type="entry name" value="PSI_Ycf4_assembly"/>
</dbReference>
<evidence type="ECO:0000256" key="3">
    <source>
        <dbReference type="ARBA" id="ARBA00015395"/>
    </source>
</evidence>
<dbReference type="PANTHER" id="PTHR33288:SF4">
    <property type="entry name" value="PHOTOSYSTEM I ASSEMBLY PROTEIN YCF4"/>
    <property type="match status" value="1"/>
</dbReference>
<evidence type="ECO:0000256" key="4">
    <source>
        <dbReference type="ARBA" id="ARBA00022531"/>
    </source>
</evidence>
<dbReference type="RefSeq" id="YP_009424049.1">
    <property type="nucleotide sequence ID" value="NC_035807.1"/>
</dbReference>
<accession>A0A286QHG1</accession>
<keyword evidence="8 10" id="KW-0472">Membrane</keyword>
<proteinExistence type="inferred from homology"/>
<name>A0A286QHG1_9MONI</name>
<sequence>MTRQSTSIRIDSVRGFRTFSNSCWACVLIFGALGPTSVGLSSHIEKDLIPLLPSKYIVFIPQGIVMLFHGLAGLSIGSYLGCAAFRDVGSGYNLFNKREGIFLIFRWGFPGRNCRICAKFSSRDIQAVGLETHGGLYPRRILYPKFRGRQNVPLNRIGDNSSLSEIEEKAAGIARFLRVPIESFRGLPRN</sequence>
<dbReference type="PANTHER" id="PTHR33288">
    <property type="match status" value="1"/>
</dbReference>
<evidence type="ECO:0000256" key="6">
    <source>
        <dbReference type="ARBA" id="ARBA00022989"/>
    </source>
</evidence>
<keyword evidence="11" id="KW-0150">Chloroplast</keyword>